<evidence type="ECO:0000313" key="4">
    <source>
        <dbReference type="Proteomes" id="UP000027195"/>
    </source>
</evidence>
<keyword evidence="2" id="KW-0472">Membrane</keyword>
<dbReference type="InParanoid" id="A0A067M6J9"/>
<keyword evidence="2" id="KW-0812">Transmembrane</keyword>
<evidence type="ECO:0000256" key="2">
    <source>
        <dbReference type="SAM" id="Phobius"/>
    </source>
</evidence>
<sequence length="320" mass="34323">MIYDAYVTGNDGAVHSGEPIYLDDGSCFNQIDGNCGRGWKILDVHLVRIQKTHTPNGRFPVTASIKGDQIGFDAAVCLEVVEPWIVDTYNITGRQPYTTQVLRPGDSLSTVNEPLYPGVASALNSSNISDAYTTAFFAARREMMKELSEFPFYPSPILVEFTGNSVTGGPSGHTRLSPSSMETVIGGWNSSRALPYLVGTGHITAETRDDRIIGSGTVNRLYLGLILGLTLLVGVIADVSIPRLPGGIPLRDFGVLSSITVARPALRSLDIALGQAPRSESERLGPSDDPPPSPGVGPEFYMDLDDPKEKIGDTPAYASH</sequence>
<reference evidence="4" key="1">
    <citation type="journal article" date="2014" name="Proc. Natl. Acad. Sci. U.S.A.">
        <title>Extensive sampling of basidiomycete genomes demonstrates inadequacy of the white-rot/brown-rot paradigm for wood decay fungi.</title>
        <authorList>
            <person name="Riley R."/>
            <person name="Salamov A.A."/>
            <person name="Brown D.W."/>
            <person name="Nagy L.G."/>
            <person name="Floudas D."/>
            <person name="Held B.W."/>
            <person name="Levasseur A."/>
            <person name="Lombard V."/>
            <person name="Morin E."/>
            <person name="Otillar R."/>
            <person name="Lindquist E.A."/>
            <person name="Sun H."/>
            <person name="LaButti K.M."/>
            <person name="Schmutz J."/>
            <person name="Jabbour D."/>
            <person name="Luo H."/>
            <person name="Baker S.E."/>
            <person name="Pisabarro A.G."/>
            <person name="Walton J.D."/>
            <person name="Blanchette R.A."/>
            <person name="Henrissat B."/>
            <person name="Martin F."/>
            <person name="Cullen D."/>
            <person name="Hibbett D.S."/>
            <person name="Grigoriev I.V."/>
        </authorList>
    </citation>
    <scope>NUCLEOTIDE SEQUENCE [LARGE SCALE GENOMIC DNA]</scope>
    <source>
        <strain evidence="4">FD-172 SS1</strain>
    </source>
</reference>
<accession>A0A067M6J9</accession>
<dbReference type="OrthoDB" id="8191639at2759"/>
<dbReference type="STRING" id="930990.A0A067M6J9"/>
<proteinExistence type="predicted"/>
<dbReference type="AlphaFoldDB" id="A0A067M6J9"/>
<organism evidence="3 4">
    <name type="scientific">Botryobasidium botryosum (strain FD-172 SS1)</name>
    <dbReference type="NCBI Taxonomy" id="930990"/>
    <lineage>
        <taxon>Eukaryota</taxon>
        <taxon>Fungi</taxon>
        <taxon>Dikarya</taxon>
        <taxon>Basidiomycota</taxon>
        <taxon>Agaricomycotina</taxon>
        <taxon>Agaricomycetes</taxon>
        <taxon>Cantharellales</taxon>
        <taxon>Botryobasidiaceae</taxon>
        <taxon>Botryobasidium</taxon>
    </lineage>
</organism>
<protein>
    <submittedName>
        <fullName evidence="3">Uncharacterized protein</fullName>
    </submittedName>
</protein>
<dbReference type="EMBL" id="KL198059">
    <property type="protein sequence ID" value="KDQ11373.1"/>
    <property type="molecule type" value="Genomic_DNA"/>
</dbReference>
<evidence type="ECO:0000256" key="1">
    <source>
        <dbReference type="SAM" id="MobiDB-lite"/>
    </source>
</evidence>
<name>A0A067M6J9_BOTB1</name>
<dbReference type="HOGENOM" id="CLU_059208_0_0_1"/>
<gene>
    <name evidence="3" type="ORF">BOTBODRAFT_459391</name>
</gene>
<evidence type="ECO:0000313" key="3">
    <source>
        <dbReference type="EMBL" id="KDQ11373.1"/>
    </source>
</evidence>
<feature type="region of interest" description="Disordered" evidence="1">
    <location>
        <begin position="276"/>
        <end position="320"/>
    </location>
</feature>
<dbReference type="Proteomes" id="UP000027195">
    <property type="component" value="Unassembled WGS sequence"/>
</dbReference>
<feature type="transmembrane region" description="Helical" evidence="2">
    <location>
        <begin position="221"/>
        <end position="241"/>
    </location>
</feature>
<keyword evidence="4" id="KW-1185">Reference proteome</keyword>
<keyword evidence="2" id="KW-1133">Transmembrane helix</keyword>